<dbReference type="PROSITE" id="PS51186">
    <property type="entry name" value="GNAT"/>
    <property type="match status" value="1"/>
</dbReference>
<dbReference type="EC" id="2.3.-.-" evidence="4"/>
<dbReference type="GO" id="GO:0016746">
    <property type="term" value="F:acyltransferase activity"/>
    <property type="evidence" value="ECO:0007669"/>
    <property type="project" value="UniProtKB-KW"/>
</dbReference>
<comment type="caution">
    <text evidence="4">The sequence shown here is derived from an EMBL/GenBank/DDBJ whole genome shotgun (WGS) entry which is preliminary data.</text>
</comment>
<proteinExistence type="predicted"/>
<gene>
    <name evidence="4" type="ORF">ACFO4L_11155</name>
</gene>
<dbReference type="RefSeq" id="WP_377909751.1">
    <property type="nucleotide sequence ID" value="NZ_JBHSGK010000013.1"/>
</dbReference>
<dbReference type="PANTHER" id="PTHR43877">
    <property type="entry name" value="AMINOALKYLPHOSPHONATE N-ACETYLTRANSFERASE-RELATED-RELATED"/>
    <property type="match status" value="1"/>
</dbReference>
<dbReference type="InterPro" id="IPR050832">
    <property type="entry name" value="Bact_Acetyltransf"/>
</dbReference>
<sequence>MSHHVRPMTSDDIPSVQEVAVRSWKDTYEGIIPEASQERFLQAAYSTERMELRLERSRLFVAEEEGRVVGFISTTNVNEEGKAMLGAIYLLPEVQGNGIGTKLLDAAISALSELQELYVEVEKDNRSGKAFYDAKGFTFVREYDDPIDGHVLKTVEMVLEVKQNSGASASVDH</sequence>
<reference evidence="5" key="1">
    <citation type="journal article" date="2019" name="Int. J. Syst. Evol. Microbiol.">
        <title>The Global Catalogue of Microorganisms (GCM) 10K type strain sequencing project: providing services to taxonomists for standard genome sequencing and annotation.</title>
        <authorList>
            <consortium name="The Broad Institute Genomics Platform"/>
            <consortium name="The Broad Institute Genome Sequencing Center for Infectious Disease"/>
            <person name="Wu L."/>
            <person name="Ma J."/>
        </authorList>
    </citation>
    <scope>NUCLEOTIDE SEQUENCE [LARGE SCALE GENOMIC DNA]</scope>
    <source>
        <strain evidence="5">JCM 12165</strain>
    </source>
</reference>
<keyword evidence="5" id="KW-1185">Reference proteome</keyword>
<dbReference type="EMBL" id="JBHSGK010000013">
    <property type="protein sequence ID" value="MFC4737146.1"/>
    <property type="molecule type" value="Genomic_DNA"/>
</dbReference>
<dbReference type="InterPro" id="IPR000182">
    <property type="entry name" value="GNAT_dom"/>
</dbReference>
<evidence type="ECO:0000256" key="2">
    <source>
        <dbReference type="ARBA" id="ARBA00023315"/>
    </source>
</evidence>
<dbReference type="CDD" id="cd04301">
    <property type="entry name" value="NAT_SF"/>
    <property type="match status" value="1"/>
</dbReference>
<name>A0ABV9NXX7_9BACI</name>
<evidence type="ECO:0000313" key="4">
    <source>
        <dbReference type="EMBL" id="MFC4737146.1"/>
    </source>
</evidence>
<protein>
    <submittedName>
        <fullName evidence="4">GNAT family N-acetyltransferase</fullName>
        <ecNumber evidence="4">2.3.-.-</ecNumber>
    </submittedName>
</protein>
<feature type="domain" description="N-acetyltransferase" evidence="3">
    <location>
        <begin position="3"/>
        <end position="162"/>
    </location>
</feature>
<keyword evidence="2 4" id="KW-0012">Acyltransferase</keyword>
<accession>A0ABV9NXX7</accession>
<dbReference type="Proteomes" id="UP001595896">
    <property type="component" value="Unassembled WGS sequence"/>
</dbReference>
<organism evidence="4 5">
    <name type="scientific">Bacillus daqingensis</name>
    <dbReference type="NCBI Taxonomy" id="872396"/>
    <lineage>
        <taxon>Bacteria</taxon>
        <taxon>Bacillati</taxon>
        <taxon>Bacillota</taxon>
        <taxon>Bacilli</taxon>
        <taxon>Bacillales</taxon>
        <taxon>Bacillaceae</taxon>
        <taxon>Bacillus</taxon>
    </lineage>
</organism>
<evidence type="ECO:0000256" key="1">
    <source>
        <dbReference type="ARBA" id="ARBA00022679"/>
    </source>
</evidence>
<dbReference type="InterPro" id="IPR016181">
    <property type="entry name" value="Acyl_CoA_acyltransferase"/>
</dbReference>
<dbReference type="PANTHER" id="PTHR43877:SF1">
    <property type="entry name" value="ACETYLTRANSFERASE"/>
    <property type="match status" value="1"/>
</dbReference>
<dbReference type="SUPFAM" id="SSF55729">
    <property type="entry name" value="Acyl-CoA N-acyltransferases (Nat)"/>
    <property type="match status" value="1"/>
</dbReference>
<keyword evidence="1 4" id="KW-0808">Transferase</keyword>
<dbReference type="Pfam" id="PF00583">
    <property type="entry name" value="Acetyltransf_1"/>
    <property type="match status" value="1"/>
</dbReference>
<evidence type="ECO:0000313" key="5">
    <source>
        <dbReference type="Proteomes" id="UP001595896"/>
    </source>
</evidence>
<dbReference type="Gene3D" id="3.40.630.30">
    <property type="match status" value="1"/>
</dbReference>
<evidence type="ECO:0000259" key="3">
    <source>
        <dbReference type="PROSITE" id="PS51186"/>
    </source>
</evidence>